<evidence type="ECO:0000313" key="2">
    <source>
        <dbReference type="EMBL" id="OEL32822.1"/>
    </source>
</evidence>
<accession>A0A1E5W635</accession>
<sequence>MDFLALPRRDLQALCKRNGIRANMTNAAMADALRALPAIDGIEEYVKQPVAVPEVAVAQEEEEPRLDKQGSPLPRGRRVTAKASEPVKPNDAKEGNATREPSKEDAPALGAGRRGASRRARPAPVVPKPTGKASTEEEKKRSPLASARRVEDGEAEEDLKREANKENAPAPVVGRAGASRRARLAPAAESAGAEAGEGQREKQGNQVPRGRRVAVKSSEPIRPDDCQEIEKEDLKREESTEDAPALGVGRGGASRRTRPAPALAAPAGKAVAEEEKTAPIPRGRHVKARSTEPIKPNNGEEDEKEGTKPEEEEADLPALGVCRRGASRHARRAPAVAAPAGKVAAEEEPRALIPSGDSVNVKSPEVIRLDDSEEEEKEDTKPEEKDEDAPAIGVVRRGASRHAPTPVEVPAMRSRIETGDVAVEAMPIRVTRQRKPTMKAAAAAEQKAPRKVTRRSAVRKTDLQQDGQDEPQGAVSDAEAVPAPVSAKGCDGSGNSEEASGPQSKEQNEVVAAPKQEEEDVVIIEDDILMLETPAEEPLVTDQECMDKSTLKEQKVNVEKCPVHLGSQEDSPILGVVSIASEQVAVEDDEGSSEEQLENGMCQGIHDAGEEMEMVPIIQWLQTPLPEEPTEEVVTSDANHESEMRNANEAPHGTKETSEVNAEDDLVSQEKENIHIDELQADLVDGSVLVGYSENISLVAKEEVNSEDDLSSQEKGDVAVDKMLPDMVAEAIPSDCSGDITSVEVDKAGDITSEMPESPVALDEDGEETNFYADICHSDEPNEVVIGDSVSQVTVTGGKVVQEEKVVVTTDEMPQGTSAMHEDVEEDQFQTVFVHADQVVTADCVPEVKMIDCEAEEEKMIISKKQQSTVSMDEDVVDDQFETDDVQANEQKEVVTINEVSELTGTNCAVVEEDKADVITEEMPHSTTTIDEDMAQTVFVHAGKVATADSVPEVKMADCEAEEKTELIIDEKKQSTVTMDEDVVDDHLEADVVHADEQKKVVTTDEVPELIGTMAEVVEEDKGVVITEEVPQSTGTMDECVQKNHFEIGFVQDDEQNNAVITDNMPEVTGTDGDAENTFTSDLPQELSVAEESNDHITSGLLDDVTESLSKSITTEERTLSVSEDLSVCKNSSEKNTTEPVAMQEEKGVKVAKKSVDLTKLSLGQLRTKLKEKLNAKKNKEAKRVALARVDENVCRSNTKGQLQNQNLQQH</sequence>
<feature type="compositionally biased region" description="Acidic residues" evidence="1">
    <location>
        <begin position="299"/>
        <end position="315"/>
    </location>
</feature>
<comment type="caution">
    <text evidence="2">The sequence shown here is derived from an EMBL/GenBank/DDBJ whole genome shotgun (WGS) entry which is preliminary data.</text>
</comment>
<dbReference type="EMBL" id="LWDX02020313">
    <property type="protein sequence ID" value="OEL32822.1"/>
    <property type="molecule type" value="Genomic_DNA"/>
</dbReference>
<dbReference type="PANTHER" id="PTHR33621">
    <property type="entry name" value="ASPARTIC/GLUTAMIC ACID-RICH PROTEIN"/>
    <property type="match status" value="1"/>
</dbReference>
<feature type="region of interest" description="Disordered" evidence="1">
    <location>
        <begin position="427"/>
        <end position="515"/>
    </location>
</feature>
<feature type="region of interest" description="Disordered" evidence="1">
    <location>
        <begin position="58"/>
        <end position="413"/>
    </location>
</feature>
<feature type="compositionally biased region" description="Polar residues" evidence="1">
    <location>
        <begin position="493"/>
        <end position="505"/>
    </location>
</feature>
<evidence type="ECO:0000256" key="1">
    <source>
        <dbReference type="SAM" id="MobiDB-lite"/>
    </source>
</evidence>
<gene>
    <name evidence="2" type="ORF">BAE44_0006160</name>
</gene>
<feature type="compositionally biased region" description="Low complexity" evidence="1">
    <location>
        <begin position="259"/>
        <end position="270"/>
    </location>
</feature>
<proteinExistence type="predicted"/>
<reference evidence="2 3" key="1">
    <citation type="submission" date="2016-09" db="EMBL/GenBank/DDBJ databases">
        <title>The draft genome of Dichanthelium oligosanthes: A C3 panicoid grass species.</title>
        <authorList>
            <person name="Studer A.J."/>
            <person name="Schnable J.C."/>
            <person name="Brutnell T.P."/>
        </authorList>
    </citation>
    <scope>NUCLEOTIDE SEQUENCE [LARGE SCALE GENOMIC DNA]</scope>
    <source>
        <strain evidence="3">cv. Kellogg 1175</strain>
        <tissue evidence="2">Leaf</tissue>
    </source>
</reference>
<feature type="compositionally biased region" description="Basic residues" evidence="1">
    <location>
        <begin position="449"/>
        <end position="458"/>
    </location>
</feature>
<evidence type="ECO:0000313" key="3">
    <source>
        <dbReference type="Proteomes" id="UP000095767"/>
    </source>
</evidence>
<dbReference type="OrthoDB" id="1916794at2759"/>
<feature type="compositionally biased region" description="Basic and acidic residues" evidence="1">
    <location>
        <begin position="219"/>
        <end position="238"/>
    </location>
</feature>
<dbReference type="Proteomes" id="UP000095767">
    <property type="component" value="Unassembled WGS sequence"/>
</dbReference>
<name>A0A1E5W635_9POAL</name>
<feature type="compositionally biased region" description="Low complexity" evidence="1">
    <location>
        <begin position="184"/>
        <end position="196"/>
    </location>
</feature>
<protein>
    <submittedName>
        <fullName evidence="2">Uncharacterized protein</fullName>
    </submittedName>
</protein>
<dbReference type="AlphaFoldDB" id="A0A1E5W635"/>
<feature type="compositionally biased region" description="Low complexity" evidence="1">
    <location>
        <begin position="333"/>
        <end position="343"/>
    </location>
</feature>
<feature type="compositionally biased region" description="Basic and acidic residues" evidence="1">
    <location>
        <begin position="88"/>
        <end position="106"/>
    </location>
</feature>
<feature type="compositionally biased region" description="Basic and acidic residues" evidence="1">
    <location>
        <begin position="148"/>
        <end position="165"/>
    </location>
</feature>
<dbReference type="PANTHER" id="PTHR33621:SF2">
    <property type="entry name" value="RIBOSOMAL L1 DOMAIN-CONTAINING PROTEIN"/>
    <property type="match status" value="1"/>
</dbReference>
<feature type="region of interest" description="Disordered" evidence="1">
    <location>
        <begin position="637"/>
        <end position="660"/>
    </location>
</feature>
<organism evidence="2 3">
    <name type="scientific">Dichanthelium oligosanthes</name>
    <dbReference type="NCBI Taxonomy" id="888268"/>
    <lineage>
        <taxon>Eukaryota</taxon>
        <taxon>Viridiplantae</taxon>
        <taxon>Streptophyta</taxon>
        <taxon>Embryophyta</taxon>
        <taxon>Tracheophyta</taxon>
        <taxon>Spermatophyta</taxon>
        <taxon>Magnoliopsida</taxon>
        <taxon>Liliopsida</taxon>
        <taxon>Poales</taxon>
        <taxon>Poaceae</taxon>
        <taxon>PACMAD clade</taxon>
        <taxon>Panicoideae</taxon>
        <taxon>Panicodae</taxon>
        <taxon>Paniceae</taxon>
        <taxon>Dichantheliinae</taxon>
        <taxon>Dichanthelium</taxon>
    </lineage>
</organism>
<keyword evidence="3" id="KW-1185">Reference proteome</keyword>
<feature type="compositionally biased region" description="Basic and acidic residues" evidence="1">
    <location>
        <begin position="638"/>
        <end position="658"/>
    </location>
</feature>